<keyword evidence="2" id="KW-1185">Reference proteome</keyword>
<reference evidence="1 2" key="1">
    <citation type="journal article" date="2022" name="bioRxiv">
        <title>Genomics of Preaxostyla Flagellates Illuminates Evolutionary Transitions and the Path Towards Mitochondrial Loss.</title>
        <authorList>
            <person name="Novak L.V.F."/>
            <person name="Treitli S.C."/>
            <person name="Pyrih J."/>
            <person name="Halakuc P."/>
            <person name="Pipaliya S.V."/>
            <person name="Vacek V."/>
            <person name="Brzon O."/>
            <person name="Soukal P."/>
            <person name="Eme L."/>
            <person name="Dacks J.B."/>
            <person name="Karnkowska A."/>
            <person name="Elias M."/>
            <person name="Hampl V."/>
        </authorList>
    </citation>
    <scope>NUCLEOTIDE SEQUENCE [LARGE SCALE GENOMIC DNA]</scope>
    <source>
        <strain evidence="1">NAU3</strain>
        <tissue evidence="1">Gut</tissue>
    </source>
</reference>
<organism evidence="1 2">
    <name type="scientific">Blattamonas nauphoetae</name>
    <dbReference type="NCBI Taxonomy" id="2049346"/>
    <lineage>
        <taxon>Eukaryota</taxon>
        <taxon>Metamonada</taxon>
        <taxon>Preaxostyla</taxon>
        <taxon>Oxymonadida</taxon>
        <taxon>Blattamonas</taxon>
    </lineage>
</organism>
<protein>
    <submittedName>
        <fullName evidence="1">Uncharacterized protein</fullName>
    </submittedName>
</protein>
<accession>A0ABQ9X4S8</accession>
<dbReference type="Proteomes" id="UP001281761">
    <property type="component" value="Unassembled WGS sequence"/>
</dbReference>
<evidence type="ECO:0000313" key="1">
    <source>
        <dbReference type="EMBL" id="KAK2946778.1"/>
    </source>
</evidence>
<sequence>MKTELHISAEQNALETETENGIDSSSADEDWQLSMFRIRNSTVSLTSLCLNSEVLSSLIASVSSSFVTVSESDIRSNGMNSPFVMLTGMGDGQSCDIGSCLDIWNCRHISSSLLSLVPLAELCRKSDHTVNAGKGWTDIEETKYVAEIRISASELSISDCCLTFGTGPLIGFGSETDKTPASVEHATLPWKVSSHLMKSQIVNTTSTPSNWKVEELERMELTQVVTNSRVCSCTNHLYGTACMDMNAKVMGSLLSLNTSFWSCLTDTPTHLGQHFTDRQEPTESAFFKLCTFKDCSSKLDGGALNLEKSGIQNKFVRIVEDEFDDSGVRNPLWFINPQPA</sequence>
<dbReference type="EMBL" id="JARBJD010000219">
    <property type="protein sequence ID" value="KAK2946778.1"/>
    <property type="molecule type" value="Genomic_DNA"/>
</dbReference>
<evidence type="ECO:0000313" key="2">
    <source>
        <dbReference type="Proteomes" id="UP001281761"/>
    </source>
</evidence>
<comment type="caution">
    <text evidence="1">The sequence shown here is derived from an EMBL/GenBank/DDBJ whole genome shotgun (WGS) entry which is preliminary data.</text>
</comment>
<gene>
    <name evidence="1" type="ORF">BLNAU_18308</name>
</gene>
<name>A0ABQ9X4S8_9EUKA</name>
<proteinExistence type="predicted"/>